<dbReference type="AlphaFoldDB" id="A0A4Q5M553"/>
<dbReference type="RefSeq" id="WP_130019293.1">
    <property type="nucleotide sequence ID" value="NZ_SEWF01000002.1"/>
</dbReference>
<evidence type="ECO:0000256" key="3">
    <source>
        <dbReference type="ARBA" id="ARBA00022692"/>
    </source>
</evidence>
<organism evidence="7 8">
    <name type="scientific">Emticicia agri</name>
    <dbReference type="NCBI Taxonomy" id="2492393"/>
    <lineage>
        <taxon>Bacteria</taxon>
        <taxon>Pseudomonadati</taxon>
        <taxon>Bacteroidota</taxon>
        <taxon>Cytophagia</taxon>
        <taxon>Cytophagales</taxon>
        <taxon>Leadbetterellaceae</taxon>
        <taxon>Emticicia</taxon>
    </lineage>
</organism>
<evidence type="ECO:0000256" key="2">
    <source>
        <dbReference type="ARBA" id="ARBA00022475"/>
    </source>
</evidence>
<keyword evidence="8" id="KW-1185">Reference proteome</keyword>
<keyword evidence="2" id="KW-1003">Cell membrane</keyword>
<evidence type="ECO:0000256" key="4">
    <source>
        <dbReference type="ARBA" id="ARBA00022989"/>
    </source>
</evidence>
<dbReference type="EMBL" id="SEWF01000002">
    <property type="protein sequence ID" value="RYU97511.1"/>
    <property type="molecule type" value="Genomic_DNA"/>
</dbReference>
<dbReference type="InterPro" id="IPR005171">
    <property type="entry name" value="Cyt_c_oxidase_su4_prok"/>
</dbReference>
<accession>A0A4Q5M553</accession>
<reference evidence="7 8" key="1">
    <citation type="submission" date="2019-02" db="EMBL/GenBank/DDBJ databases">
        <title>Bacterial novel species Emticicia sp. 17J42-9 isolated from soil.</title>
        <authorList>
            <person name="Jung H.-Y."/>
        </authorList>
    </citation>
    <scope>NUCLEOTIDE SEQUENCE [LARGE SCALE GENOMIC DNA]</scope>
    <source>
        <strain evidence="7 8">17J42-9</strain>
    </source>
</reference>
<proteinExistence type="predicted"/>
<comment type="caution">
    <text evidence="7">The sequence shown here is derived from an EMBL/GenBank/DDBJ whole genome shotgun (WGS) entry which is preliminary data.</text>
</comment>
<feature type="transmembrane region" description="Helical" evidence="6">
    <location>
        <begin position="54"/>
        <end position="73"/>
    </location>
</feature>
<dbReference type="Pfam" id="PF03626">
    <property type="entry name" value="COX4_pro"/>
    <property type="match status" value="1"/>
</dbReference>
<evidence type="ECO:0000313" key="8">
    <source>
        <dbReference type="Proteomes" id="UP000293162"/>
    </source>
</evidence>
<comment type="subcellular location">
    <subcellularLocation>
        <location evidence="1">Cell membrane</location>
        <topology evidence="1">Multi-pass membrane protein</topology>
    </subcellularLocation>
</comment>
<feature type="transmembrane region" description="Helical" evidence="6">
    <location>
        <begin position="79"/>
        <end position="100"/>
    </location>
</feature>
<keyword evidence="3 6" id="KW-0812">Transmembrane</keyword>
<keyword evidence="4 6" id="KW-1133">Transmembrane helix</keyword>
<evidence type="ECO:0008006" key="9">
    <source>
        <dbReference type="Google" id="ProtNLM"/>
    </source>
</evidence>
<evidence type="ECO:0000256" key="5">
    <source>
        <dbReference type="ARBA" id="ARBA00023136"/>
    </source>
</evidence>
<dbReference type="OrthoDB" id="981917at2"/>
<feature type="transmembrane region" description="Helical" evidence="6">
    <location>
        <begin position="24"/>
        <end position="42"/>
    </location>
</feature>
<keyword evidence="5 6" id="KW-0472">Membrane</keyword>
<protein>
    <recommendedName>
        <fullName evidence="9">Cytochrome C oxidase subunit IV</fullName>
    </recommendedName>
</protein>
<evidence type="ECO:0000256" key="6">
    <source>
        <dbReference type="SAM" id="Phobius"/>
    </source>
</evidence>
<name>A0A4Q5M553_9BACT</name>
<evidence type="ECO:0000256" key="1">
    <source>
        <dbReference type="ARBA" id="ARBA00004651"/>
    </source>
</evidence>
<gene>
    <name evidence="7" type="ORF">EWM59_02125</name>
</gene>
<dbReference type="Proteomes" id="UP000293162">
    <property type="component" value="Unassembled WGS sequence"/>
</dbReference>
<sequence>MAQHTEHHGHEEKLPAQTKEIWKTFWILLIITSIEFVIAFTIDADHYKWTKIGIFIILTIVKAYYIVGIFMHLKHEVKSLIWTIVLPCIFVVWLVVALIIEGGYIGFERFIFGK</sequence>
<dbReference type="GO" id="GO:0005886">
    <property type="term" value="C:plasma membrane"/>
    <property type="evidence" value="ECO:0007669"/>
    <property type="project" value="UniProtKB-SubCell"/>
</dbReference>
<evidence type="ECO:0000313" key="7">
    <source>
        <dbReference type="EMBL" id="RYU97511.1"/>
    </source>
</evidence>